<dbReference type="AlphaFoldDB" id="A0A0F2LXT1"/>
<dbReference type="PANTHER" id="PTHR33840">
    <property type="match status" value="1"/>
</dbReference>
<dbReference type="SUPFAM" id="SSF53474">
    <property type="entry name" value="alpha/beta-Hydrolases"/>
    <property type="match status" value="1"/>
</dbReference>
<dbReference type="EMBL" id="AXCR01000011">
    <property type="protein sequence ID" value="KJR81644.1"/>
    <property type="molecule type" value="Genomic_DNA"/>
</dbReference>
<evidence type="ECO:0000256" key="1">
    <source>
        <dbReference type="SAM" id="MobiDB-lite"/>
    </source>
</evidence>
<sequence length="673" mass="71824">MASAAPATGPATGPTAPSHKPKTLIVCCDGTWVNATAKASRNAPPTNISRLIRVLQPTSHDGGAQIALYHAGVGSSGEFVDESLGGAFGFGLDQDIRDLYQFVCLNYHGGDRIVLAGFSRGAFTARSVADLIASVGLLTAAGVDRFYDIFDDYENMADPKRTPQQFICPVGTLEAFAGQKGEAWIEWENRRKTQYRAWLKAGGYTVDSYRRPSESGSGSEAEAEAEVEIRIAAVAVWDTVGELGIPAVPVLGLHGSARQWKFTNTQISAKVENAFQALALDEPRYAFLPSLWERLPGNDVTNLQQVWFPGAHSNVGGGYADQQLANLTLAWMCDQLSGVGLAFDESMLAEVFIDGLRYSAVHPYPQVPLDLAYGGLSGLSGKGAALVSSLFSKDKRRGELARTQSRRSKGVLPWANAGVMGDVAVAAARTAVRDKADCPSKYLHNHPAAVPADLWARGARSWALGQSRKPTSLIQRAGGLTVRKPAQFVRVDPASNIAQPDQPLVGTNERIHASVRVRLSCGGLSMDDKTTWTCKGLTGRKPLQDDFDDGGSSSDVSSSDDGHDAPPLWTLKRVDGVADVGNVGGSDAGAEGGAYYPLSKVAGAGTWQWVYTGHPVRPKQFDVHSNNQMSTAPVARVLPEALPTGRWERLLLGLTVGKPDVLAWAAANPHKNA</sequence>
<dbReference type="Proteomes" id="UP000033710">
    <property type="component" value="Unassembled WGS sequence"/>
</dbReference>
<evidence type="ECO:0000313" key="4">
    <source>
        <dbReference type="Proteomes" id="UP000033710"/>
    </source>
</evidence>
<feature type="compositionally biased region" description="Low complexity" evidence="1">
    <location>
        <begin position="550"/>
        <end position="559"/>
    </location>
</feature>
<reference evidence="3 4" key="2">
    <citation type="journal article" date="2015" name="Eukaryot. Cell">
        <title>Asexual propagation of a virulent clone complex in a human and feline outbreak of sporotrichosis.</title>
        <authorList>
            <person name="Teixeira Mde M."/>
            <person name="Rodrigues A.M."/>
            <person name="Tsui C.K."/>
            <person name="de Almeida L.G."/>
            <person name="Van Diepeningen A.D."/>
            <person name="van den Ende B.G."/>
            <person name="Fernandes G.F."/>
            <person name="Kano R."/>
            <person name="Hamelin R.C."/>
            <person name="Lopes-Bezerra L.M."/>
            <person name="Vasconcelos A.T."/>
            <person name="de Hoog S."/>
            <person name="de Camargo Z.P."/>
            <person name="Felipe M.S."/>
        </authorList>
    </citation>
    <scope>NUCLEOTIDE SEQUENCE [LARGE SCALE GENOMIC DNA]</scope>
    <source>
        <strain evidence="3 4">1099-18</strain>
    </source>
</reference>
<reference evidence="3 4" key="1">
    <citation type="journal article" date="2014" name="BMC Genomics">
        <title>Comparative genomics of the major fungal agents of human and animal Sporotrichosis: Sporothrix schenckii and Sporothrix brasiliensis.</title>
        <authorList>
            <person name="Teixeira M.M."/>
            <person name="de Almeida L.G."/>
            <person name="Kubitschek-Barreira P."/>
            <person name="Alves F.L."/>
            <person name="Kioshima E.S."/>
            <person name="Abadio A.K."/>
            <person name="Fernandes L."/>
            <person name="Derengowski L.S."/>
            <person name="Ferreira K.S."/>
            <person name="Souza R.C."/>
            <person name="Ruiz J.C."/>
            <person name="de Andrade N.C."/>
            <person name="Paes H.C."/>
            <person name="Nicola A.M."/>
            <person name="Albuquerque P."/>
            <person name="Gerber A.L."/>
            <person name="Martins V.P."/>
            <person name="Peconick L.D."/>
            <person name="Neto A.V."/>
            <person name="Chaucanez C.B."/>
            <person name="Silva P.A."/>
            <person name="Cunha O.L."/>
            <person name="de Oliveira F.F."/>
            <person name="dos Santos T.C."/>
            <person name="Barros A.L."/>
            <person name="Soares M.A."/>
            <person name="de Oliveira L.M."/>
            <person name="Marini M.M."/>
            <person name="Villalobos-Duno H."/>
            <person name="Cunha M.M."/>
            <person name="de Hoog S."/>
            <person name="da Silveira J.F."/>
            <person name="Henrissat B."/>
            <person name="Nino-Vega G.A."/>
            <person name="Cisalpino P.S."/>
            <person name="Mora-Montes H.M."/>
            <person name="Almeida S.R."/>
            <person name="Stajich J.E."/>
            <person name="Lopes-Bezerra L.M."/>
            <person name="Vasconcelos A.T."/>
            <person name="Felipe M.S."/>
        </authorList>
    </citation>
    <scope>NUCLEOTIDE SEQUENCE [LARGE SCALE GENOMIC DNA]</scope>
    <source>
        <strain evidence="3 4">1099-18</strain>
    </source>
</reference>
<dbReference type="VEuPathDB" id="FungiDB:SPSK_00732"/>
<organism evidence="3 4">
    <name type="scientific">Sporothrix schenckii 1099-18</name>
    <dbReference type="NCBI Taxonomy" id="1397361"/>
    <lineage>
        <taxon>Eukaryota</taxon>
        <taxon>Fungi</taxon>
        <taxon>Dikarya</taxon>
        <taxon>Ascomycota</taxon>
        <taxon>Pezizomycotina</taxon>
        <taxon>Sordariomycetes</taxon>
        <taxon>Sordariomycetidae</taxon>
        <taxon>Ophiostomatales</taxon>
        <taxon>Ophiostomataceae</taxon>
        <taxon>Sporothrix</taxon>
    </lineage>
</organism>
<dbReference type="Pfam" id="PF09994">
    <property type="entry name" value="T6SS_Tle1-like_cat"/>
    <property type="match status" value="1"/>
</dbReference>
<dbReference type="GeneID" id="27662957"/>
<evidence type="ECO:0000313" key="3">
    <source>
        <dbReference type="EMBL" id="KJR81644.1"/>
    </source>
</evidence>
<dbReference type="RefSeq" id="XP_016584320.1">
    <property type="nucleotide sequence ID" value="XM_016727680.1"/>
</dbReference>
<dbReference type="InterPro" id="IPR018712">
    <property type="entry name" value="Tle1-like_cat"/>
</dbReference>
<dbReference type="InterPro" id="IPR029058">
    <property type="entry name" value="AB_hydrolase_fold"/>
</dbReference>
<accession>A0A0F2LXT1</accession>
<feature type="domain" description="T6SS Phospholipase effector Tle1-like catalytic" evidence="2">
    <location>
        <begin position="22"/>
        <end position="335"/>
    </location>
</feature>
<dbReference type="OrthoDB" id="3057168at2759"/>
<protein>
    <recommendedName>
        <fullName evidence="2">T6SS Phospholipase effector Tle1-like catalytic domain-containing protein</fullName>
    </recommendedName>
</protein>
<comment type="caution">
    <text evidence="3">The sequence shown here is derived from an EMBL/GenBank/DDBJ whole genome shotgun (WGS) entry which is preliminary data.</text>
</comment>
<proteinExistence type="predicted"/>
<gene>
    <name evidence="3" type="ORF">SPSK_00732</name>
</gene>
<dbReference type="Gene3D" id="3.40.50.1820">
    <property type="entry name" value="alpha/beta hydrolase"/>
    <property type="match status" value="1"/>
</dbReference>
<name>A0A0F2LXT1_SPOSC</name>
<evidence type="ECO:0000259" key="2">
    <source>
        <dbReference type="Pfam" id="PF09994"/>
    </source>
</evidence>
<dbReference type="KEGG" id="ssck:SPSK_00732"/>
<dbReference type="PANTHER" id="PTHR33840:SF1">
    <property type="entry name" value="TLE1 PHOSPHOLIPASE DOMAIN-CONTAINING PROTEIN"/>
    <property type="match status" value="1"/>
</dbReference>
<feature type="region of interest" description="Disordered" evidence="1">
    <location>
        <begin position="535"/>
        <end position="568"/>
    </location>
</feature>